<name>A0A9P0WT53_PIEBR</name>
<accession>A0A9P0WT53</accession>
<feature type="transmembrane region" description="Helical" evidence="2">
    <location>
        <begin position="96"/>
        <end position="119"/>
    </location>
</feature>
<evidence type="ECO:0000256" key="2">
    <source>
        <dbReference type="SAM" id="Phobius"/>
    </source>
</evidence>
<keyword evidence="4" id="KW-1185">Reference proteome</keyword>
<sequence length="196" mass="19969">MVRCNSARRGCGPGRGAHSPCSASAHPVSPPGGASDGGRLPPASGAGGGASAAAGGAGAVTRAGGGQAPGPGAPLAVALRVVWPDGLASFRIPVPVLGSLILGTVVWAVPFFVSVVGMFRSGNKVRCNFYTNRVTCAFTACATSGVQLYLGRSIRIVSMGRTRVEFVVLYVRLNLNPNASKVLRFRPDLSNCTYLA</sequence>
<protein>
    <submittedName>
        <fullName evidence="3">Uncharacterized protein</fullName>
    </submittedName>
</protein>
<dbReference type="AlphaFoldDB" id="A0A9P0WT53"/>
<proteinExistence type="predicted"/>
<organism evidence="3 4">
    <name type="scientific">Pieris brassicae</name>
    <name type="common">White butterfly</name>
    <name type="synonym">Large white butterfly</name>
    <dbReference type="NCBI Taxonomy" id="7116"/>
    <lineage>
        <taxon>Eukaryota</taxon>
        <taxon>Metazoa</taxon>
        <taxon>Ecdysozoa</taxon>
        <taxon>Arthropoda</taxon>
        <taxon>Hexapoda</taxon>
        <taxon>Insecta</taxon>
        <taxon>Pterygota</taxon>
        <taxon>Neoptera</taxon>
        <taxon>Endopterygota</taxon>
        <taxon>Lepidoptera</taxon>
        <taxon>Glossata</taxon>
        <taxon>Ditrysia</taxon>
        <taxon>Papilionoidea</taxon>
        <taxon>Pieridae</taxon>
        <taxon>Pierinae</taxon>
        <taxon>Pieris</taxon>
    </lineage>
</organism>
<feature type="region of interest" description="Disordered" evidence="1">
    <location>
        <begin position="1"/>
        <end position="49"/>
    </location>
</feature>
<dbReference type="Proteomes" id="UP001152562">
    <property type="component" value="Unassembled WGS sequence"/>
</dbReference>
<evidence type="ECO:0000256" key="1">
    <source>
        <dbReference type="SAM" id="MobiDB-lite"/>
    </source>
</evidence>
<evidence type="ECO:0000313" key="3">
    <source>
        <dbReference type="EMBL" id="CAH3837353.1"/>
    </source>
</evidence>
<evidence type="ECO:0000313" key="4">
    <source>
        <dbReference type="Proteomes" id="UP001152562"/>
    </source>
</evidence>
<reference evidence="3" key="1">
    <citation type="submission" date="2022-05" db="EMBL/GenBank/DDBJ databases">
        <authorList>
            <person name="Okamura Y."/>
        </authorList>
    </citation>
    <scope>NUCLEOTIDE SEQUENCE</scope>
</reference>
<comment type="caution">
    <text evidence="3">The sequence shown here is derived from an EMBL/GenBank/DDBJ whole genome shotgun (WGS) entry which is preliminary data.</text>
</comment>
<keyword evidence="2" id="KW-1133">Transmembrane helix</keyword>
<gene>
    <name evidence="3" type="ORF">PIBRA_LOCUS215</name>
</gene>
<keyword evidence="2" id="KW-0472">Membrane</keyword>
<keyword evidence="2" id="KW-0812">Transmembrane</keyword>
<dbReference type="EMBL" id="CALOZG010000001">
    <property type="protein sequence ID" value="CAH3837353.1"/>
    <property type="molecule type" value="Genomic_DNA"/>
</dbReference>